<dbReference type="Proteomes" id="UP000007799">
    <property type="component" value="Unassembled WGS sequence"/>
</dbReference>
<evidence type="ECO:0000256" key="2">
    <source>
        <dbReference type="SAM" id="MobiDB-lite"/>
    </source>
</evidence>
<dbReference type="Gene3D" id="4.10.60.10">
    <property type="entry name" value="Zinc finger, CCHC-type"/>
    <property type="match status" value="1"/>
</dbReference>
<dbReference type="AlphaFoldDB" id="F2UK48"/>
<feature type="region of interest" description="Disordered" evidence="2">
    <location>
        <begin position="375"/>
        <end position="396"/>
    </location>
</feature>
<evidence type="ECO:0000256" key="1">
    <source>
        <dbReference type="PROSITE-ProRule" id="PRU00047"/>
    </source>
</evidence>
<feature type="domain" description="CCHC-type" evidence="3">
    <location>
        <begin position="410"/>
        <end position="426"/>
    </location>
</feature>
<dbReference type="PANTHER" id="PTHR47592:SF27">
    <property type="entry name" value="OS08G0421700 PROTEIN"/>
    <property type="match status" value="1"/>
</dbReference>
<dbReference type="InterPro" id="IPR027267">
    <property type="entry name" value="AH/BAR_dom_sf"/>
</dbReference>
<dbReference type="RefSeq" id="XP_004990385.1">
    <property type="nucleotide sequence ID" value="XM_004990328.1"/>
</dbReference>
<dbReference type="InterPro" id="IPR054722">
    <property type="entry name" value="PolX-like_BBD"/>
</dbReference>
<dbReference type="GeneID" id="16070942"/>
<dbReference type="SUPFAM" id="SSF57756">
    <property type="entry name" value="Retrovirus zinc finger-like domains"/>
    <property type="match status" value="1"/>
</dbReference>
<gene>
    <name evidence="4" type="ORF">PTSG_08593</name>
</gene>
<dbReference type="InterPro" id="IPR036875">
    <property type="entry name" value="Znf_CCHC_sf"/>
</dbReference>
<organism evidence="5">
    <name type="scientific">Salpingoeca rosetta (strain ATCC 50818 / BSB-021)</name>
    <dbReference type="NCBI Taxonomy" id="946362"/>
    <lineage>
        <taxon>Eukaryota</taxon>
        <taxon>Choanoflagellata</taxon>
        <taxon>Craspedida</taxon>
        <taxon>Salpingoecidae</taxon>
        <taxon>Salpingoeca</taxon>
    </lineage>
</organism>
<evidence type="ECO:0000313" key="4">
    <source>
        <dbReference type="EMBL" id="EGD77497.1"/>
    </source>
</evidence>
<dbReference type="PROSITE" id="PS50158">
    <property type="entry name" value="ZF_CCHC"/>
    <property type="match status" value="1"/>
</dbReference>
<evidence type="ECO:0000313" key="5">
    <source>
        <dbReference type="Proteomes" id="UP000007799"/>
    </source>
</evidence>
<dbReference type="SMART" id="SM00343">
    <property type="entry name" value="ZnF_C2HC"/>
    <property type="match status" value="1"/>
</dbReference>
<feature type="region of interest" description="Disordered" evidence="2">
    <location>
        <begin position="284"/>
        <end position="306"/>
    </location>
</feature>
<dbReference type="EMBL" id="GL832978">
    <property type="protein sequence ID" value="EGD77497.1"/>
    <property type="molecule type" value="Genomic_DNA"/>
</dbReference>
<reference evidence="4" key="1">
    <citation type="submission" date="2009-08" db="EMBL/GenBank/DDBJ databases">
        <title>Annotation of Salpingoeca rosetta.</title>
        <authorList>
            <consortium name="The Broad Institute Genome Sequencing Platform"/>
            <person name="Russ C."/>
            <person name="Cuomo C."/>
            <person name="Burger G."/>
            <person name="Gray M.W."/>
            <person name="Holland P.W.H."/>
            <person name="King N."/>
            <person name="Lang F.B.F."/>
            <person name="Roger A.J."/>
            <person name="Ruiz-Trillo I."/>
            <person name="Young S.K."/>
            <person name="Zeng Q."/>
            <person name="Gargeya S."/>
            <person name="Alvarado L."/>
            <person name="Berlin A."/>
            <person name="Chapman S.B."/>
            <person name="Chen Z."/>
            <person name="Freedman E."/>
            <person name="Gellesch M."/>
            <person name="Goldberg J."/>
            <person name="Griggs A."/>
            <person name="Gujja S."/>
            <person name="Heilman E."/>
            <person name="Heiman D."/>
            <person name="Howarth C."/>
            <person name="Mehta T."/>
            <person name="Neiman D."/>
            <person name="Pearson M."/>
            <person name="Roberts A."/>
            <person name="Saif S."/>
            <person name="Shea T."/>
            <person name="Shenoy N."/>
            <person name="Sisk P."/>
            <person name="Stolte C."/>
            <person name="Sykes S."/>
            <person name="White J."/>
            <person name="Yandava C."/>
            <person name="Haas B."/>
            <person name="Nusbaum C."/>
            <person name="Birren B."/>
        </authorList>
    </citation>
    <scope>NUCLEOTIDE SEQUENCE [LARGE SCALE GENOMIC DNA]</scope>
    <source>
        <strain evidence="4">ATCC 50818</strain>
    </source>
</reference>
<dbReference type="GO" id="GO:0003676">
    <property type="term" value="F:nucleic acid binding"/>
    <property type="evidence" value="ECO:0007669"/>
    <property type="project" value="InterPro"/>
</dbReference>
<dbReference type="Gene3D" id="1.20.1270.60">
    <property type="entry name" value="Arfaptin homology (AH) domain/BAR domain"/>
    <property type="match status" value="1"/>
</dbReference>
<dbReference type="InterPro" id="IPR001878">
    <property type="entry name" value="Znf_CCHC"/>
</dbReference>
<keyword evidence="5" id="KW-1185">Reference proteome</keyword>
<dbReference type="Pfam" id="PF00098">
    <property type="entry name" value="zf-CCHC"/>
    <property type="match status" value="1"/>
</dbReference>
<keyword evidence="1" id="KW-0862">Zinc</keyword>
<dbReference type="PANTHER" id="PTHR47592">
    <property type="entry name" value="PBF68 PROTEIN"/>
    <property type="match status" value="1"/>
</dbReference>
<keyword evidence="1" id="KW-0479">Metal-binding</keyword>
<evidence type="ECO:0000259" key="3">
    <source>
        <dbReference type="PROSITE" id="PS50158"/>
    </source>
</evidence>
<protein>
    <recommendedName>
        <fullName evidence="3">CCHC-type domain-containing protein</fullName>
    </recommendedName>
</protein>
<dbReference type="Pfam" id="PF22936">
    <property type="entry name" value="Pol_BBD"/>
    <property type="match status" value="1"/>
</dbReference>
<feature type="compositionally biased region" description="Basic and acidic residues" evidence="2">
    <location>
        <begin position="375"/>
        <end position="393"/>
    </location>
</feature>
<dbReference type="SUPFAM" id="SSF103657">
    <property type="entry name" value="BAR/IMD domain-like"/>
    <property type="match status" value="1"/>
</dbReference>
<dbReference type="eggNOG" id="ENOG502TEMZ">
    <property type="taxonomic scope" value="Eukaryota"/>
</dbReference>
<proteinExistence type="predicted"/>
<dbReference type="OrthoDB" id="7697830at2759"/>
<name>F2UK48_SALR5</name>
<dbReference type="GO" id="GO:0008270">
    <property type="term" value="F:zinc ion binding"/>
    <property type="evidence" value="ECO:0007669"/>
    <property type="project" value="UniProtKB-KW"/>
</dbReference>
<sequence>MSGTSLQEYARAFDGRAAELMDGVDASESYFTFFEKAMKLQASFAADLEALCSSRHAHTARLFNSTPAEHNPELAAAWSETVDALRTIAQAHKQCSKVMHDQVCRPILQMRTTLEPQLKSSLSLGRKVIQECRTSHSKVKQEEKKFHRAAAAAATETDDLKKQRLEQDQTGREMVYRDALASHEQRTRQATTVALPGLYNELAQMEWRRIRTVATATTTALQAMQASARVLCDDAEDNRVNRAVSRMKEISEDCVHVDVDVQVEPAPSFEPVTQEMIETNTISSLGDKDEEPPQIQGMLGSSRPRSYDRSMGDLLKDYGELAKAGGKTTEKTVLQHALSKLPMEYAYIAGTFTLKEGDRDRTLADLYFTLLREEERQRTSNTSSRKEGSERLAKATTARYEKRKQKGYIKCYYCGKKGHIKRDCRKKKRDEQGQRRRIDKLCTLRHHKPHTEAWLVDSGATRHITSNREDLDEVRPDNTPLTLANGETTTAIGTGNAALTTEVGKIVLQRDDNSKVLAAMLKSLETMTNADPSATAPIADKPDPPAFSTNDRVLLYTPRVKPGTTTKLARLWRGPYVVTRKLSQWNYGIIPEAGGPAQVVHVARLKAYTAQDDTTPADALDEDVDADVLLD</sequence>
<dbReference type="InParanoid" id="F2UK48"/>
<dbReference type="KEGG" id="sre:PTSG_08593"/>
<keyword evidence="1" id="KW-0863">Zinc-finger</keyword>
<accession>F2UK48</accession>